<dbReference type="AlphaFoldDB" id="A0A9W6M1N7"/>
<sequence length="303" mass="33044">MLSETSWRARVGGVDREVRIAPGGGFGWGVVDRTEDEASIILPAAATGSVWHLVTVHRDWQNNLSSFDSIPAGATKAIPDRATTPGTADDQPLWLARVDAGKSQVQELVDLRVWGSDGGSFANDLLVRQYLDRLGTVIRIGAGTWARTLDALGQKTWTAIDSGRLLGVYPLKWADLPPSGSVRDQGIVVWNEQSRIIAEFDLPDPGVPYRVQMMAQGFWGRELEPTGARYDFDAMVGGTAIATKLPAGDEFMFSNWRSWSPWPSQQVFTGAQKLGFRARRIYGPAWGAVQPSQSIVVASVFSA</sequence>
<evidence type="ECO:0000313" key="1">
    <source>
        <dbReference type="EMBL" id="GLJ78688.1"/>
    </source>
</evidence>
<comment type="caution">
    <text evidence="1">The sequence shown here is derived from an EMBL/GenBank/DDBJ whole genome shotgun (WGS) entry which is preliminary data.</text>
</comment>
<name>A0A9W6M1N7_9MICO</name>
<proteinExistence type="predicted"/>
<protein>
    <submittedName>
        <fullName evidence="1">Uncharacterized protein</fullName>
    </submittedName>
</protein>
<keyword evidence="2" id="KW-1185">Reference proteome</keyword>
<dbReference type="EMBL" id="BSEO01000001">
    <property type="protein sequence ID" value="GLJ78688.1"/>
    <property type="molecule type" value="Genomic_DNA"/>
</dbReference>
<reference evidence="1" key="1">
    <citation type="journal article" date="2014" name="Int. J. Syst. Evol. Microbiol.">
        <title>Complete genome sequence of Corynebacterium casei LMG S-19264T (=DSM 44701T), isolated from a smear-ripened cheese.</title>
        <authorList>
            <consortium name="US DOE Joint Genome Institute (JGI-PGF)"/>
            <person name="Walter F."/>
            <person name="Albersmeier A."/>
            <person name="Kalinowski J."/>
            <person name="Ruckert C."/>
        </authorList>
    </citation>
    <scope>NUCLEOTIDE SEQUENCE</scope>
    <source>
        <strain evidence="1">VKM Ac-1447</strain>
    </source>
</reference>
<gene>
    <name evidence="1" type="ORF">GCM10017586_03700</name>
</gene>
<reference evidence="1" key="2">
    <citation type="submission" date="2023-01" db="EMBL/GenBank/DDBJ databases">
        <authorList>
            <person name="Sun Q."/>
            <person name="Evtushenko L."/>
        </authorList>
    </citation>
    <scope>NUCLEOTIDE SEQUENCE</scope>
    <source>
        <strain evidence="1">VKM Ac-1447</strain>
    </source>
</reference>
<organism evidence="1 2">
    <name type="scientific">Microbacterium imperiale</name>
    <dbReference type="NCBI Taxonomy" id="33884"/>
    <lineage>
        <taxon>Bacteria</taxon>
        <taxon>Bacillati</taxon>
        <taxon>Actinomycetota</taxon>
        <taxon>Actinomycetes</taxon>
        <taxon>Micrococcales</taxon>
        <taxon>Microbacteriaceae</taxon>
        <taxon>Microbacterium</taxon>
    </lineage>
</organism>
<evidence type="ECO:0000313" key="2">
    <source>
        <dbReference type="Proteomes" id="UP001142317"/>
    </source>
</evidence>
<dbReference type="Proteomes" id="UP001142317">
    <property type="component" value="Unassembled WGS sequence"/>
</dbReference>
<accession>A0A9W6M1N7</accession>